<proteinExistence type="inferred from homology"/>
<evidence type="ECO:0000256" key="5">
    <source>
        <dbReference type="SAM" id="MobiDB-lite"/>
    </source>
</evidence>
<evidence type="ECO:0000256" key="3">
    <source>
        <dbReference type="ARBA" id="ARBA00023295"/>
    </source>
</evidence>
<evidence type="ECO:0000259" key="6">
    <source>
        <dbReference type="PROSITE" id="PS51175"/>
    </source>
</evidence>
<dbReference type="CDD" id="cd08999">
    <property type="entry name" value="GH43_ABN-like"/>
    <property type="match status" value="1"/>
</dbReference>
<dbReference type="InterPro" id="IPR008979">
    <property type="entry name" value="Galactose-bd-like_sf"/>
</dbReference>
<evidence type="ECO:0000313" key="8">
    <source>
        <dbReference type="Proteomes" id="UP001501509"/>
    </source>
</evidence>
<dbReference type="SUPFAM" id="SSF49785">
    <property type="entry name" value="Galactose-binding domain-like"/>
    <property type="match status" value="1"/>
</dbReference>
<reference evidence="7 8" key="1">
    <citation type="journal article" date="2019" name="Int. J. Syst. Evol. Microbiol.">
        <title>The Global Catalogue of Microorganisms (GCM) 10K type strain sequencing project: providing services to taxonomists for standard genome sequencing and annotation.</title>
        <authorList>
            <consortium name="The Broad Institute Genomics Platform"/>
            <consortium name="The Broad Institute Genome Sequencing Center for Infectious Disease"/>
            <person name="Wu L."/>
            <person name="Ma J."/>
        </authorList>
    </citation>
    <scope>NUCLEOTIDE SEQUENCE [LARGE SCALE GENOMIC DNA]</scope>
    <source>
        <strain evidence="7 8">JCM 6833</strain>
    </source>
</reference>
<protein>
    <recommendedName>
        <fullName evidence="6">CBM6 domain-containing protein</fullName>
    </recommendedName>
</protein>
<dbReference type="Pfam" id="PF04616">
    <property type="entry name" value="Glyco_hydro_43"/>
    <property type="match status" value="1"/>
</dbReference>
<dbReference type="SUPFAM" id="SSF75005">
    <property type="entry name" value="Arabinanase/levansucrase/invertase"/>
    <property type="match status" value="1"/>
</dbReference>
<dbReference type="PANTHER" id="PTHR42812">
    <property type="entry name" value="BETA-XYLOSIDASE"/>
    <property type="match status" value="1"/>
</dbReference>
<dbReference type="PROSITE" id="PS51175">
    <property type="entry name" value="CBM6"/>
    <property type="match status" value="1"/>
</dbReference>
<dbReference type="InterPro" id="IPR051795">
    <property type="entry name" value="Glycosyl_Hydrlase_43"/>
</dbReference>
<sequence length="487" mass="51250">MLSRQLASVLIGAGLSTLVALMVIFVEGDAGPAGPPGRAVPPVATTSVPPPIPSPNSAPLTSPATVPAPTKPVIGSDFPDPDILKVGDVYYAYSTNSGGKELPIATAPALTGPWTKQSGDGLPDLPSWASDGRTWAPEVVARQDGTYALYYTARRSGTDKQCIGVATSVSPGGPFKPVGDAPLICPLNLGGAIDAAAFTDSDGARYLLYKCRGYDARKPATIFIQRLTPDGLARLGPPRSLLTRDKREPSLIEAPALVQRGGKYVLFYSAGSYYKSEYETWYAVASSVNGPYTKMSGPLLSTERYGERVRGPGGGDVFSEGGADYLIFHGILKSGGGKDVTRGMFAASLGWDGARPVVHGSPVRLEAENGRTSNCGTALSRRKASGGKALAAVEGDGCRLDLDVFVPVTATYDVRVRYANRSGIDGYQELTANSLTPTAVTLARTSRSQWRTTTVSIPLKAGWNILSLRRVSGMGEVDYLEVLEAQG</sequence>
<dbReference type="PANTHER" id="PTHR42812:SF5">
    <property type="entry name" value="ENDO-ARABINASE"/>
    <property type="match status" value="1"/>
</dbReference>
<dbReference type="InterPro" id="IPR006710">
    <property type="entry name" value="Glyco_hydro_43"/>
</dbReference>
<name>A0ABN3Q4M8_9ACTN</name>
<dbReference type="Gene3D" id="2.115.10.20">
    <property type="entry name" value="Glycosyl hydrolase domain, family 43"/>
    <property type="match status" value="1"/>
</dbReference>
<keyword evidence="3 4" id="KW-0326">Glycosidase</keyword>
<dbReference type="InterPro" id="IPR023296">
    <property type="entry name" value="Glyco_hydro_beta-prop_sf"/>
</dbReference>
<gene>
    <name evidence="7" type="ORF">GCM10010411_58590</name>
</gene>
<organism evidence="7 8">
    <name type="scientific">Actinomadura fulvescens</name>
    <dbReference type="NCBI Taxonomy" id="46160"/>
    <lineage>
        <taxon>Bacteria</taxon>
        <taxon>Bacillati</taxon>
        <taxon>Actinomycetota</taxon>
        <taxon>Actinomycetes</taxon>
        <taxon>Streptosporangiales</taxon>
        <taxon>Thermomonosporaceae</taxon>
        <taxon>Actinomadura</taxon>
    </lineage>
</organism>
<dbReference type="RefSeq" id="WP_344545680.1">
    <property type="nucleotide sequence ID" value="NZ_BAAATD010000008.1"/>
</dbReference>
<dbReference type="Gene3D" id="2.60.120.260">
    <property type="entry name" value="Galactose-binding domain-like"/>
    <property type="match status" value="1"/>
</dbReference>
<dbReference type="EMBL" id="BAAATD010000008">
    <property type="protein sequence ID" value="GAA2615825.1"/>
    <property type="molecule type" value="Genomic_DNA"/>
</dbReference>
<keyword evidence="2 4" id="KW-0378">Hydrolase</keyword>
<feature type="region of interest" description="Disordered" evidence="5">
    <location>
        <begin position="33"/>
        <end position="67"/>
    </location>
</feature>
<feature type="domain" description="CBM6" evidence="6">
    <location>
        <begin position="363"/>
        <end position="483"/>
    </location>
</feature>
<comment type="similarity">
    <text evidence="1 4">Belongs to the glycosyl hydrolase 43 family.</text>
</comment>
<keyword evidence="8" id="KW-1185">Reference proteome</keyword>
<evidence type="ECO:0000256" key="1">
    <source>
        <dbReference type="ARBA" id="ARBA00009865"/>
    </source>
</evidence>
<comment type="caution">
    <text evidence="7">The sequence shown here is derived from an EMBL/GenBank/DDBJ whole genome shotgun (WGS) entry which is preliminary data.</text>
</comment>
<accession>A0ABN3Q4M8</accession>
<evidence type="ECO:0000256" key="4">
    <source>
        <dbReference type="RuleBase" id="RU361187"/>
    </source>
</evidence>
<dbReference type="Proteomes" id="UP001501509">
    <property type="component" value="Unassembled WGS sequence"/>
</dbReference>
<dbReference type="InterPro" id="IPR005084">
    <property type="entry name" value="CBM6"/>
</dbReference>
<evidence type="ECO:0000256" key="2">
    <source>
        <dbReference type="ARBA" id="ARBA00022801"/>
    </source>
</evidence>
<evidence type="ECO:0000313" key="7">
    <source>
        <dbReference type="EMBL" id="GAA2615825.1"/>
    </source>
</evidence>